<sequence length="341" mass="38899">MKRNLLAFRKLTVLLLGVLVMTAFLAHHATQSRKYAQAREVTNNHSPTKPMKGQADLLAVQEDKKFNIEDIIVFRSHKARSRLSSGAKVTTRATAHQLSKKATGKKETTRRNSHTVDVKDMKHEQNRKSQNASYRIKMERKKVKATMQAEFGGKETGNIANIKLNKENVEENLSEAKITGHEKEPSEIRQDKQQQRPQVNEIEKIEQGGKNQRVENGAALNTLKMKESQLTKGKNHWLNQSAYHQDSSRVKYLIYLCDGHAHCYGLGDRQRGIVATYYLAELTDRRFGIIMTAPSDIRDFYQPNLVKWNVTDSDLPQNATKYELSVCIVFMYNVLGLVFSP</sequence>
<dbReference type="AlphaFoldDB" id="A0AAV4G4P1"/>
<comment type="caution">
    <text evidence="2">The sequence shown here is derived from an EMBL/GenBank/DDBJ whole genome shotgun (WGS) entry which is preliminary data.</text>
</comment>
<evidence type="ECO:0000313" key="2">
    <source>
        <dbReference type="EMBL" id="GFR80186.1"/>
    </source>
</evidence>
<accession>A0AAV4G4P1</accession>
<keyword evidence="3" id="KW-1185">Reference proteome</keyword>
<feature type="region of interest" description="Disordered" evidence="1">
    <location>
        <begin position="178"/>
        <end position="214"/>
    </location>
</feature>
<dbReference type="Proteomes" id="UP000762676">
    <property type="component" value="Unassembled WGS sequence"/>
</dbReference>
<proteinExistence type="predicted"/>
<organism evidence="2 3">
    <name type="scientific">Elysia marginata</name>
    <dbReference type="NCBI Taxonomy" id="1093978"/>
    <lineage>
        <taxon>Eukaryota</taxon>
        <taxon>Metazoa</taxon>
        <taxon>Spiralia</taxon>
        <taxon>Lophotrochozoa</taxon>
        <taxon>Mollusca</taxon>
        <taxon>Gastropoda</taxon>
        <taxon>Heterobranchia</taxon>
        <taxon>Euthyneura</taxon>
        <taxon>Panpulmonata</taxon>
        <taxon>Sacoglossa</taxon>
        <taxon>Placobranchoidea</taxon>
        <taxon>Plakobranchidae</taxon>
        <taxon>Elysia</taxon>
    </lineage>
</organism>
<evidence type="ECO:0000313" key="3">
    <source>
        <dbReference type="Proteomes" id="UP000762676"/>
    </source>
</evidence>
<feature type="region of interest" description="Disordered" evidence="1">
    <location>
        <begin position="91"/>
        <end position="115"/>
    </location>
</feature>
<dbReference type="EMBL" id="BMAT01001126">
    <property type="protein sequence ID" value="GFR80186.1"/>
    <property type="molecule type" value="Genomic_DNA"/>
</dbReference>
<feature type="compositionally biased region" description="Basic and acidic residues" evidence="1">
    <location>
        <begin position="178"/>
        <end position="194"/>
    </location>
</feature>
<name>A0AAV4G4P1_9GAST</name>
<reference evidence="2 3" key="1">
    <citation type="journal article" date="2021" name="Elife">
        <title>Chloroplast acquisition without the gene transfer in kleptoplastic sea slugs, Plakobranchus ocellatus.</title>
        <authorList>
            <person name="Maeda T."/>
            <person name="Takahashi S."/>
            <person name="Yoshida T."/>
            <person name="Shimamura S."/>
            <person name="Takaki Y."/>
            <person name="Nagai Y."/>
            <person name="Toyoda A."/>
            <person name="Suzuki Y."/>
            <person name="Arimoto A."/>
            <person name="Ishii H."/>
            <person name="Satoh N."/>
            <person name="Nishiyama T."/>
            <person name="Hasebe M."/>
            <person name="Maruyama T."/>
            <person name="Minagawa J."/>
            <person name="Obokata J."/>
            <person name="Shigenobu S."/>
        </authorList>
    </citation>
    <scope>NUCLEOTIDE SEQUENCE [LARGE SCALE GENOMIC DNA]</scope>
</reference>
<gene>
    <name evidence="2" type="ORF">ElyMa_000574600</name>
</gene>
<protein>
    <submittedName>
        <fullName evidence="2">Uncharacterized protein</fullName>
    </submittedName>
</protein>
<evidence type="ECO:0000256" key="1">
    <source>
        <dbReference type="SAM" id="MobiDB-lite"/>
    </source>
</evidence>
<feature type="compositionally biased region" description="Basic and acidic residues" evidence="1">
    <location>
        <begin position="104"/>
        <end position="115"/>
    </location>
</feature>